<proteinExistence type="predicted"/>
<dbReference type="InterPro" id="IPR002197">
    <property type="entry name" value="HTH_Fis"/>
</dbReference>
<reference evidence="2" key="1">
    <citation type="journal article" date="2015" name="Nature">
        <title>Complex archaea that bridge the gap between prokaryotes and eukaryotes.</title>
        <authorList>
            <person name="Spang A."/>
            <person name="Saw J.H."/>
            <person name="Jorgensen S.L."/>
            <person name="Zaremba-Niedzwiedzka K."/>
            <person name="Martijn J."/>
            <person name="Lind A.E."/>
            <person name="van Eijk R."/>
            <person name="Schleper C."/>
            <person name="Guy L."/>
            <person name="Ettema T.J."/>
        </authorList>
    </citation>
    <scope>NUCLEOTIDE SEQUENCE</scope>
</reference>
<evidence type="ECO:0000259" key="1">
    <source>
        <dbReference type="Pfam" id="PF02954"/>
    </source>
</evidence>
<organism evidence="2">
    <name type="scientific">marine sediment metagenome</name>
    <dbReference type="NCBI Taxonomy" id="412755"/>
    <lineage>
        <taxon>unclassified sequences</taxon>
        <taxon>metagenomes</taxon>
        <taxon>ecological metagenomes</taxon>
    </lineage>
</organism>
<dbReference type="SUPFAM" id="SSF46689">
    <property type="entry name" value="Homeodomain-like"/>
    <property type="match status" value="1"/>
</dbReference>
<name>A0A0F9E6H2_9ZZZZ</name>
<dbReference type="EMBL" id="LAZR01026152">
    <property type="protein sequence ID" value="KKL69628.1"/>
    <property type="molecule type" value="Genomic_DNA"/>
</dbReference>
<dbReference type="Pfam" id="PF02954">
    <property type="entry name" value="HTH_8"/>
    <property type="match status" value="1"/>
</dbReference>
<sequence length="107" mass="12212">MPLIYSKSEIVSDIVRLLDLKEPEAGIIRSALYVKFPFDLLHIVHRQLCLVHPLGIENESHKPKSEAEKHNIIKALAACDGHRIRTAVALHIGVRTLYRKIKQFNLL</sequence>
<protein>
    <recommendedName>
        <fullName evidence="1">DNA binding HTH domain-containing protein</fullName>
    </recommendedName>
</protein>
<accession>A0A0F9E6H2</accession>
<dbReference type="InterPro" id="IPR009057">
    <property type="entry name" value="Homeodomain-like_sf"/>
</dbReference>
<dbReference type="Gene3D" id="1.10.10.60">
    <property type="entry name" value="Homeodomain-like"/>
    <property type="match status" value="1"/>
</dbReference>
<evidence type="ECO:0000313" key="2">
    <source>
        <dbReference type="EMBL" id="KKL69628.1"/>
    </source>
</evidence>
<dbReference type="AlphaFoldDB" id="A0A0F9E6H2"/>
<feature type="domain" description="DNA binding HTH" evidence="1">
    <location>
        <begin position="66"/>
        <end position="104"/>
    </location>
</feature>
<dbReference type="GO" id="GO:0043565">
    <property type="term" value="F:sequence-specific DNA binding"/>
    <property type="evidence" value="ECO:0007669"/>
    <property type="project" value="InterPro"/>
</dbReference>
<comment type="caution">
    <text evidence="2">The sequence shown here is derived from an EMBL/GenBank/DDBJ whole genome shotgun (WGS) entry which is preliminary data.</text>
</comment>
<gene>
    <name evidence="2" type="ORF">LCGC14_2113000</name>
</gene>